<dbReference type="Gene3D" id="1.20.58.530">
    <property type="match status" value="1"/>
</dbReference>
<evidence type="ECO:0000256" key="9">
    <source>
        <dbReference type="PROSITE-ProRule" id="PRU00782"/>
    </source>
</evidence>
<dbReference type="InterPro" id="IPR036072">
    <property type="entry name" value="MYSc_Myo1"/>
</dbReference>
<dbReference type="Gene3D" id="3.40.850.10">
    <property type="entry name" value="Kinesin motor domain"/>
    <property type="match status" value="1"/>
</dbReference>
<dbReference type="CDD" id="cd01378">
    <property type="entry name" value="MYSc_Myo1"/>
    <property type="match status" value="1"/>
</dbReference>
<feature type="domain" description="SH3" evidence="11">
    <location>
        <begin position="1071"/>
        <end position="1127"/>
    </location>
</feature>
<dbReference type="FunFam" id="1.20.58.530:FF:000007">
    <property type="entry name" value="Myosin IE"/>
    <property type="match status" value="1"/>
</dbReference>
<evidence type="ECO:0000313" key="15">
    <source>
        <dbReference type="Proteomes" id="UP000215902"/>
    </source>
</evidence>
<dbReference type="PROSITE" id="PS50002">
    <property type="entry name" value="SH3"/>
    <property type="match status" value="1"/>
</dbReference>
<dbReference type="Pfam" id="PF00063">
    <property type="entry name" value="Myosin_head"/>
    <property type="match status" value="1"/>
</dbReference>
<keyword evidence="5 9" id="KW-0518">Myosin</keyword>
<gene>
    <name evidence="14" type="ORF">BOX15_Mlig024707g3</name>
</gene>
<dbReference type="Proteomes" id="UP000215902">
    <property type="component" value="Unassembled WGS sequence"/>
</dbReference>
<dbReference type="GO" id="GO:0005524">
    <property type="term" value="F:ATP binding"/>
    <property type="evidence" value="ECO:0007669"/>
    <property type="project" value="UniProtKB-UniRule"/>
</dbReference>
<dbReference type="GO" id="GO:0005902">
    <property type="term" value="C:microvillus"/>
    <property type="evidence" value="ECO:0007669"/>
    <property type="project" value="TreeGrafter"/>
</dbReference>
<evidence type="ECO:0000259" key="13">
    <source>
        <dbReference type="PROSITE" id="PS51757"/>
    </source>
</evidence>
<dbReference type="AlphaFoldDB" id="A0A267GM26"/>
<dbReference type="SUPFAM" id="SSF50044">
    <property type="entry name" value="SH3-domain"/>
    <property type="match status" value="1"/>
</dbReference>
<evidence type="ECO:0008006" key="16">
    <source>
        <dbReference type="Google" id="ProtNLM"/>
    </source>
</evidence>
<feature type="region of interest" description="Disordered" evidence="10">
    <location>
        <begin position="930"/>
        <end position="1072"/>
    </location>
</feature>
<dbReference type="SMART" id="SM00242">
    <property type="entry name" value="MYSc"/>
    <property type="match status" value="1"/>
</dbReference>
<dbReference type="STRING" id="282301.A0A267GM26"/>
<dbReference type="PROSITE" id="PS51456">
    <property type="entry name" value="MYOSIN_MOTOR"/>
    <property type="match status" value="1"/>
</dbReference>
<comment type="similarity">
    <text evidence="1 9">Belongs to the TRAFAC class myosin-kinesin ATPase superfamily. Myosin family.</text>
</comment>
<dbReference type="InterPro" id="IPR036028">
    <property type="entry name" value="SH3-like_dom_sf"/>
</dbReference>
<feature type="compositionally biased region" description="Low complexity" evidence="10">
    <location>
        <begin position="997"/>
        <end position="1009"/>
    </location>
</feature>
<dbReference type="EMBL" id="NIVC01000251">
    <property type="protein sequence ID" value="PAA87060.1"/>
    <property type="molecule type" value="Genomic_DNA"/>
</dbReference>
<feature type="compositionally biased region" description="Low complexity" evidence="10">
    <location>
        <begin position="931"/>
        <end position="940"/>
    </location>
</feature>
<dbReference type="GO" id="GO:0016459">
    <property type="term" value="C:myosin complex"/>
    <property type="evidence" value="ECO:0007669"/>
    <property type="project" value="UniProtKB-KW"/>
</dbReference>
<keyword evidence="6 9" id="KW-0505">Motor protein</keyword>
<dbReference type="GO" id="GO:0051015">
    <property type="term" value="F:actin filament binding"/>
    <property type="evidence" value="ECO:0007669"/>
    <property type="project" value="TreeGrafter"/>
</dbReference>
<dbReference type="GO" id="GO:0007015">
    <property type="term" value="P:actin filament organization"/>
    <property type="evidence" value="ECO:0007669"/>
    <property type="project" value="TreeGrafter"/>
</dbReference>
<feature type="domain" description="Myosin motor" evidence="12">
    <location>
        <begin position="14"/>
        <end position="686"/>
    </location>
</feature>
<dbReference type="Gene3D" id="1.10.10.820">
    <property type="match status" value="1"/>
</dbReference>
<evidence type="ECO:0000256" key="10">
    <source>
        <dbReference type="SAM" id="MobiDB-lite"/>
    </source>
</evidence>
<feature type="compositionally biased region" description="Pro residues" evidence="10">
    <location>
        <begin position="1053"/>
        <end position="1072"/>
    </location>
</feature>
<comment type="caution">
    <text evidence="14">The sequence shown here is derived from an EMBL/GenBank/DDBJ whole genome shotgun (WGS) entry which is preliminary data.</text>
</comment>
<dbReference type="InterPro" id="IPR010926">
    <property type="entry name" value="Myosin_TH1"/>
</dbReference>
<evidence type="ECO:0000256" key="7">
    <source>
        <dbReference type="ARBA" id="ARBA00023203"/>
    </source>
</evidence>
<dbReference type="SUPFAM" id="SSF52540">
    <property type="entry name" value="P-loop containing nucleoside triphosphate hydrolases"/>
    <property type="match status" value="1"/>
</dbReference>
<dbReference type="Gene3D" id="1.20.5.4820">
    <property type="match status" value="1"/>
</dbReference>
<dbReference type="GO" id="GO:0005737">
    <property type="term" value="C:cytoplasm"/>
    <property type="evidence" value="ECO:0007669"/>
    <property type="project" value="TreeGrafter"/>
</dbReference>
<feature type="compositionally biased region" description="Low complexity" evidence="10">
    <location>
        <begin position="1022"/>
        <end position="1031"/>
    </location>
</feature>
<dbReference type="Pfam" id="PF14604">
    <property type="entry name" value="SH3_9"/>
    <property type="match status" value="1"/>
</dbReference>
<keyword evidence="15" id="KW-1185">Reference proteome</keyword>
<keyword evidence="2 8" id="KW-0728">SH3 domain</keyword>
<dbReference type="InterPro" id="IPR001452">
    <property type="entry name" value="SH3_domain"/>
</dbReference>
<evidence type="ECO:0000256" key="1">
    <source>
        <dbReference type="ARBA" id="ARBA00008314"/>
    </source>
</evidence>
<proteinExistence type="inferred from homology"/>
<evidence type="ECO:0000313" key="14">
    <source>
        <dbReference type="EMBL" id="PAA87060.1"/>
    </source>
</evidence>
<dbReference type="Gene3D" id="1.20.120.720">
    <property type="entry name" value="Myosin VI head, motor domain, U50 subdomain"/>
    <property type="match status" value="1"/>
</dbReference>
<evidence type="ECO:0000256" key="5">
    <source>
        <dbReference type="ARBA" id="ARBA00023123"/>
    </source>
</evidence>
<evidence type="ECO:0000256" key="6">
    <source>
        <dbReference type="ARBA" id="ARBA00023175"/>
    </source>
</evidence>
<feature type="region of interest" description="Actin-binding" evidence="9">
    <location>
        <begin position="563"/>
        <end position="585"/>
    </location>
</feature>
<evidence type="ECO:0000256" key="3">
    <source>
        <dbReference type="ARBA" id="ARBA00022741"/>
    </source>
</evidence>
<dbReference type="Pfam" id="PF06017">
    <property type="entry name" value="Myosin_TH1"/>
    <property type="match status" value="1"/>
</dbReference>
<evidence type="ECO:0000256" key="4">
    <source>
        <dbReference type="ARBA" id="ARBA00022840"/>
    </source>
</evidence>
<feature type="domain" description="TH1" evidence="13">
    <location>
        <begin position="724"/>
        <end position="922"/>
    </location>
</feature>
<evidence type="ECO:0000256" key="2">
    <source>
        <dbReference type="ARBA" id="ARBA00022443"/>
    </source>
</evidence>
<dbReference type="GO" id="GO:0000146">
    <property type="term" value="F:microfilament motor activity"/>
    <property type="evidence" value="ECO:0007669"/>
    <property type="project" value="TreeGrafter"/>
</dbReference>
<dbReference type="InterPro" id="IPR001609">
    <property type="entry name" value="Myosin_head_motor_dom-like"/>
</dbReference>
<dbReference type="PROSITE" id="PS51757">
    <property type="entry name" value="TH1"/>
    <property type="match status" value="1"/>
</dbReference>
<dbReference type="PANTHER" id="PTHR13140">
    <property type="entry name" value="MYOSIN"/>
    <property type="match status" value="1"/>
</dbReference>
<dbReference type="GO" id="GO:0006897">
    <property type="term" value="P:endocytosis"/>
    <property type="evidence" value="ECO:0007669"/>
    <property type="project" value="TreeGrafter"/>
</dbReference>
<accession>A0A267GM26</accession>
<keyword evidence="3 9" id="KW-0547">Nucleotide-binding</keyword>
<name>A0A267GM26_9PLAT</name>
<keyword evidence="7 9" id="KW-0009">Actin-binding</keyword>
<dbReference type="FunFam" id="1.10.10.820:FF:000001">
    <property type="entry name" value="Myosin heavy chain"/>
    <property type="match status" value="1"/>
</dbReference>
<dbReference type="InterPro" id="IPR027417">
    <property type="entry name" value="P-loop_NTPase"/>
</dbReference>
<dbReference type="PANTHER" id="PTHR13140:SF729">
    <property type="entry name" value="UNCONVENTIONAL MYOSIN-IE"/>
    <property type="match status" value="1"/>
</dbReference>
<dbReference type="SMART" id="SM00326">
    <property type="entry name" value="SH3"/>
    <property type="match status" value="1"/>
</dbReference>
<reference evidence="14 15" key="1">
    <citation type="submission" date="2017-06" db="EMBL/GenBank/DDBJ databases">
        <title>A platform for efficient transgenesis in Macrostomum lignano, a flatworm model organism for stem cell research.</title>
        <authorList>
            <person name="Berezikov E."/>
        </authorList>
    </citation>
    <scope>NUCLEOTIDE SEQUENCE [LARGE SCALE GENOMIC DNA]</scope>
    <source>
        <strain evidence="14">DV1</strain>
        <tissue evidence="14">Whole organism</tissue>
    </source>
</reference>
<dbReference type="InterPro" id="IPR036961">
    <property type="entry name" value="Kinesin_motor_dom_sf"/>
</dbReference>
<dbReference type="OrthoDB" id="6108017at2759"/>
<dbReference type="Gene3D" id="2.30.30.40">
    <property type="entry name" value="SH3 Domains"/>
    <property type="match status" value="1"/>
</dbReference>
<organism evidence="14 15">
    <name type="scientific">Macrostomum lignano</name>
    <dbReference type="NCBI Taxonomy" id="282301"/>
    <lineage>
        <taxon>Eukaryota</taxon>
        <taxon>Metazoa</taxon>
        <taxon>Spiralia</taxon>
        <taxon>Lophotrochozoa</taxon>
        <taxon>Platyhelminthes</taxon>
        <taxon>Rhabditophora</taxon>
        <taxon>Macrostomorpha</taxon>
        <taxon>Macrostomida</taxon>
        <taxon>Macrostomidae</taxon>
        <taxon>Macrostomum</taxon>
    </lineage>
</organism>
<protein>
    <recommendedName>
        <fullName evidence="16">Myosin motor domain-containing protein</fullName>
    </recommendedName>
</protein>
<sequence length="1127" mass="127080">AKYSDFVGSNVKQNGVDDMVLIPRINEAAITDNLKIRFLNNAIYTYIGPVLIAVNPFKDVKIFDDKFIDMYQGSALFENPPHIFAIADHMYRSMVSEMENQCVIISGESGAGKTVSAKLIMNYVSKVSGGSGRVEEVKEVILESNPLLEAFGNAKTVRNNNSSRFGKYVEIQFSRGGEPVGGKISQFLLEKSRVVLQNSGERNFHIFYQLCRGTRPEMKAAFNLAGPECFSYLNQSGSFDADGIDDVKEFGETLHAMEVMGMDESVQEDIISVLSGILHLGNVQFRSAAGDDQVDVVDVRQLESPAAFLQIDCETLRLKLTSRLMESKWGGKSENINVPLNQEQACYTRDALAKGLYSRLFDFIVESVNKAMVTQGSEVNVGILDIYGFEVFRQNGFEQFCINYVNEKLQQIFIELTLKAEQEEYRQEGIQWSEIQYFNNKEICEMIESKNPPGIFCVLDDVCATVHAVTEGIDRKFCQKLAGTFSSYRYFSYATDQFTISHYAGSVQYSPSGFCEKNRDALNNDLLLLMQSSSNAFIRALFPEKVQDRSRPTTAGTKIRSQANRLVKTLMSCTPHYIRCIKPNETKKPGDFDMERVKHQVMYLGLKENINVRRAGFAYRRPFDKFLKRYAILTKETWPQWRGDPKKGINHLMAHVAMDRAQWQLGKTKLFIKSPESLFMLEDERQRRFDHYARVIQKAFRSHNSDRAVSNLRSRARDLYHGKKERRWCSLYRQYVGDYIGLDEHPGPTACLRREKLLRKKDKVLFAETVVKYDRRFRPVNRDLLLAADRLSIIGRELVKKGPQKGQILEVIKRSVAVSDILSLHLSPYQDGFLVVKCRDGDDSLLEVACKTELLLLLLERNPDLKIDFSTSVEFSLPKRGLLGRTTRRVNFVCDRARVRQPDSVHDRRVATDDSARVVLKSSGIGGSGGLTVTVGSGLSNTTDASGPRSKQAGGGGQRAVRQQPQVIDSRLPPAGQLPTARRRSRGNNSGTDASERQQQIAQRRQSSATTAASGKLPKPTPAQRQQRQQPNPNPNPPPILTDSVIYQAVQKPGPPRPPVPRQKPPPPPPTAVPRCVALWAYDAQDTNELSFNVDDVIEIVKKDSAWWHCRLNGREGLLPSNYVREL</sequence>
<evidence type="ECO:0000256" key="8">
    <source>
        <dbReference type="PROSITE-ProRule" id="PRU00192"/>
    </source>
</evidence>
<dbReference type="FunFam" id="2.30.30.40:FF:000072">
    <property type="entry name" value="Unconventional Myosin IB"/>
    <property type="match status" value="1"/>
</dbReference>
<dbReference type="FunFam" id="3.40.850.10:FF:000101">
    <property type="entry name" value="Slow myosin heavy chain 2"/>
    <property type="match status" value="1"/>
</dbReference>
<feature type="non-terminal residue" evidence="14">
    <location>
        <position position="1"/>
    </location>
</feature>
<feature type="binding site" evidence="9">
    <location>
        <begin position="107"/>
        <end position="114"/>
    </location>
    <ligand>
        <name>ATP</name>
        <dbReference type="ChEBI" id="CHEBI:30616"/>
    </ligand>
</feature>
<evidence type="ECO:0000259" key="12">
    <source>
        <dbReference type="PROSITE" id="PS51456"/>
    </source>
</evidence>
<dbReference type="GO" id="GO:0005886">
    <property type="term" value="C:plasma membrane"/>
    <property type="evidence" value="ECO:0007669"/>
    <property type="project" value="TreeGrafter"/>
</dbReference>
<evidence type="ECO:0000259" key="11">
    <source>
        <dbReference type="PROSITE" id="PS50002"/>
    </source>
</evidence>
<keyword evidence="4 9" id="KW-0067">ATP-binding</keyword>
<dbReference type="PRINTS" id="PR00193">
    <property type="entry name" value="MYOSINHEAVY"/>
</dbReference>